<dbReference type="Gene3D" id="1.10.230.10">
    <property type="entry name" value="Cytochrome P450-Terp, domain 2"/>
    <property type="match status" value="1"/>
</dbReference>
<dbReference type="InterPro" id="IPR002020">
    <property type="entry name" value="Citrate_synthase"/>
</dbReference>
<sequence>MAAHDQYIDAETAAELLGVSRATLYAYVSRGQIHTSGSDGDPRRRLYSAHDIDELNKRKSVGRRPRAIAETTLDWGLPVLPSSISLIDEGRLYYKGRDATRLADTATLEETACLLWDCGRIDPFADPANIPERLDPYLTNLVRTLPLTERCQSLLPLVAAGRTTAWQRSARALWPGAASLTRAMAAAASCTSVDGMPVHKHLAREWDCGEFGGELIRRALVLLADHELNASAFAVRVVASTGASLGACLNAGLSALSGPMHGGTTSLVELLFDDVRQAGGAAAAIETRLRRGDGVPGFSHPLYPEGDPRAEAILPLLPREANRDDLIAVMEDTAGKRPNIDFALVSLRRALGLPRGSALAMFAVGRSVGWIAHALEQNSEGGLIRPRARYIGPAPED</sequence>
<accession>A0ABV2IVG1</accession>
<dbReference type="Gene3D" id="1.10.580.10">
    <property type="entry name" value="Citrate Synthase, domain 1"/>
    <property type="match status" value="1"/>
</dbReference>
<evidence type="ECO:0000256" key="4">
    <source>
        <dbReference type="ARBA" id="ARBA00022679"/>
    </source>
</evidence>
<dbReference type="InterPro" id="IPR041657">
    <property type="entry name" value="HTH_17"/>
</dbReference>
<evidence type="ECO:0000256" key="1">
    <source>
        <dbReference type="ARBA" id="ARBA00004751"/>
    </source>
</evidence>
<dbReference type="InterPro" id="IPR016142">
    <property type="entry name" value="Citrate_synth-like_lrg_a-sub"/>
</dbReference>
<dbReference type="InterPro" id="IPR036969">
    <property type="entry name" value="Citrate_synthase_sf"/>
</dbReference>
<dbReference type="Gene3D" id="1.10.1660.10">
    <property type="match status" value="1"/>
</dbReference>
<feature type="domain" description="Helix-turn-helix" evidence="5">
    <location>
        <begin position="9"/>
        <end position="55"/>
    </location>
</feature>
<dbReference type="InterPro" id="IPR016143">
    <property type="entry name" value="Citrate_synth-like_sm_a-sub"/>
</dbReference>
<comment type="pathway">
    <text evidence="1">Carbohydrate metabolism; tricarboxylic acid cycle; isocitrate from oxaloacetate: step 1/2.</text>
</comment>
<organism evidence="6 7">
    <name type="scientific">Rhizobium aquaticum</name>
    <dbReference type="NCBI Taxonomy" id="1549636"/>
    <lineage>
        <taxon>Bacteria</taxon>
        <taxon>Pseudomonadati</taxon>
        <taxon>Pseudomonadota</taxon>
        <taxon>Alphaproteobacteria</taxon>
        <taxon>Hyphomicrobiales</taxon>
        <taxon>Rhizobiaceae</taxon>
        <taxon>Rhizobium/Agrobacterium group</taxon>
        <taxon>Rhizobium</taxon>
    </lineage>
</organism>
<dbReference type="EMBL" id="JBEPMB010000001">
    <property type="protein sequence ID" value="MET3612406.1"/>
    <property type="molecule type" value="Genomic_DNA"/>
</dbReference>
<name>A0ABV2IVG1_9HYPH</name>
<evidence type="ECO:0000313" key="7">
    <source>
        <dbReference type="Proteomes" id="UP001549047"/>
    </source>
</evidence>
<dbReference type="PANTHER" id="PTHR11739:SF4">
    <property type="entry name" value="CITRATE SYNTHASE, PEROXISOMAL"/>
    <property type="match status" value="1"/>
</dbReference>
<keyword evidence="7" id="KW-1185">Reference proteome</keyword>
<keyword evidence="6" id="KW-0012">Acyltransferase</keyword>
<dbReference type="SUPFAM" id="SSF48256">
    <property type="entry name" value="Citrate synthase"/>
    <property type="match status" value="1"/>
</dbReference>
<dbReference type="PRINTS" id="PR00143">
    <property type="entry name" value="CITRTSNTHASE"/>
</dbReference>
<dbReference type="RefSeq" id="WP_354554971.1">
    <property type="nucleotide sequence ID" value="NZ_JBEPMB010000001.1"/>
</dbReference>
<dbReference type="GO" id="GO:0036440">
    <property type="term" value="F:citrate synthase activity"/>
    <property type="evidence" value="ECO:0007669"/>
    <property type="project" value="UniProtKB-EC"/>
</dbReference>
<keyword evidence="4 6" id="KW-0808">Transferase</keyword>
<dbReference type="PANTHER" id="PTHR11739">
    <property type="entry name" value="CITRATE SYNTHASE"/>
    <property type="match status" value="1"/>
</dbReference>
<evidence type="ECO:0000259" key="5">
    <source>
        <dbReference type="Pfam" id="PF12728"/>
    </source>
</evidence>
<dbReference type="Proteomes" id="UP001549047">
    <property type="component" value="Unassembled WGS sequence"/>
</dbReference>
<protein>
    <recommendedName>
        <fullName evidence="3">citrate synthase (unknown stereospecificity)</fullName>
        <ecNumber evidence="3">2.3.3.16</ecNumber>
    </recommendedName>
</protein>
<evidence type="ECO:0000256" key="2">
    <source>
        <dbReference type="ARBA" id="ARBA00010566"/>
    </source>
</evidence>
<comment type="caution">
    <text evidence="6">The sequence shown here is derived from an EMBL/GenBank/DDBJ whole genome shotgun (WGS) entry which is preliminary data.</text>
</comment>
<dbReference type="CDD" id="cd06102">
    <property type="entry name" value="citrate_synt_like_2"/>
    <property type="match status" value="1"/>
</dbReference>
<dbReference type="Pfam" id="PF00285">
    <property type="entry name" value="Citrate_synt"/>
    <property type="match status" value="1"/>
</dbReference>
<reference evidence="6 7" key="1">
    <citation type="submission" date="2024-06" db="EMBL/GenBank/DDBJ databases">
        <title>Genomic Encyclopedia of Type Strains, Phase IV (KMG-IV): sequencing the most valuable type-strain genomes for metagenomic binning, comparative biology and taxonomic classification.</title>
        <authorList>
            <person name="Goeker M."/>
        </authorList>
    </citation>
    <scope>NUCLEOTIDE SEQUENCE [LARGE SCALE GENOMIC DNA]</scope>
    <source>
        <strain evidence="6 7">DSM 29780</strain>
    </source>
</reference>
<comment type="similarity">
    <text evidence="2">Belongs to the citrate synthase family.</text>
</comment>
<evidence type="ECO:0000256" key="3">
    <source>
        <dbReference type="ARBA" id="ARBA00012972"/>
    </source>
</evidence>
<proteinExistence type="inferred from homology"/>
<evidence type="ECO:0000313" key="6">
    <source>
        <dbReference type="EMBL" id="MET3612406.1"/>
    </source>
</evidence>
<gene>
    <name evidence="6" type="ORF">ABID16_000711</name>
</gene>
<dbReference type="EC" id="2.3.3.16" evidence="3"/>
<dbReference type="Pfam" id="PF12728">
    <property type="entry name" value="HTH_17"/>
    <property type="match status" value="1"/>
</dbReference>